<name>A0A2J6TT25_9HELO</name>
<keyword evidence="5" id="KW-0119">Carbohydrate metabolism</keyword>
<dbReference type="GO" id="GO:0006032">
    <property type="term" value="P:chitin catabolic process"/>
    <property type="evidence" value="ECO:0007669"/>
    <property type="project" value="UniProtKB-KW"/>
</dbReference>
<dbReference type="PROSITE" id="PS51910">
    <property type="entry name" value="GH18_2"/>
    <property type="match status" value="1"/>
</dbReference>
<evidence type="ECO:0000256" key="4">
    <source>
        <dbReference type="ARBA" id="ARBA00023024"/>
    </source>
</evidence>
<evidence type="ECO:0000256" key="10">
    <source>
        <dbReference type="SAM" id="SignalP"/>
    </source>
</evidence>
<evidence type="ECO:0000256" key="8">
    <source>
        <dbReference type="RuleBase" id="RU000489"/>
    </source>
</evidence>
<dbReference type="SUPFAM" id="SSF51445">
    <property type="entry name" value="(Trans)glycosidases"/>
    <property type="match status" value="1"/>
</dbReference>
<evidence type="ECO:0000256" key="5">
    <source>
        <dbReference type="ARBA" id="ARBA00023277"/>
    </source>
</evidence>
<sequence length="536" mass="56719">MRYNGRTFLSTLTFAALQPFSLAGWIPSRQPKDVQQRDGGSAQVTLPDLGDLAKYVCPNTNISGRQTSGLSPVSSAQVHEILEMLKAYERSTLAMVSGIAVADGLNSAKAAPPDLAAPTPIPSIQPVGNAEFEVSSRPKPECSTSISTVIISVTSTTTATPDPVTTTLTISADALPVPSTTTDQGVPDLLLTTALTDQQQVEATTTLPAITPIPSAAVTYKFNATSQSNVAVYFGQTSATGATTLEAQCADPNTDIVILSFVIQQLDGGAYPQLNFGPACGGQTPLMAQQAPGLLYCPELASNITACQRGWGKKVMLSIGGDSSLIKFSSDKAAKDFAGVLWNLFGPPGNVDPELRPFGMVEVDGFDIDNEDNFPQHWPYLATSFRALFPTAIKPYYLSSAPQCLVPFSDPLPMLLQCDFVWVQFYNSPACEIGAPGFNASIISWTKNLNASTLSPKPRLYIGAPAWTDASPMAYKGIIGGAQGMKKVVSGVRELMAQNGVGGWLGGVMFWDGPEGHLNVQNGRDIIGWAKDGLTA</sequence>
<protein>
    <recommendedName>
        <fullName evidence="2">chitinase</fullName>
        <ecNumber evidence="2">3.2.1.14</ecNumber>
    </recommendedName>
</protein>
<dbReference type="OrthoDB" id="6020543at2759"/>
<dbReference type="InterPro" id="IPR017853">
    <property type="entry name" value="GH"/>
</dbReference>
<evidence type="ECO:0000256" key="7">
    <source>
        <dbReference type="ARBA" id="ARBA00023326"/>
    </source>
</evidence>
<dbReference type="GO" id="GO:0000272">
    <property type="term" value="P:polysaccharide catabolic process"/>
    <property type="evidence" value="ECO:0007669"/>
    <property type="project" value="UniProtKB-KW"/>
</dbReference>
<dbReference type="PANTHER" id="PTHR45708">
    <property type="entry name" value="ENDOCHITINASE"/>
    <property type="match status" value="1"/>
</dbReference>
<dbReference type="EMBL" id="KZ613745">
    <property type="protein sequence ID" value="PMD66181.1"/>
    <property type="molecule type" value="Genomic_DNA"/>
</dbReference>
<dbReference type="InParanoid" id="A0A2J6TT25"/>
<reference evidence="12 13" key="1">
    <citation type="submission" date="2016-04" db="EMBL/GenBank/DDBJ databases">
        <title>A degradative enzymes factory behind the ericoid mycorrhizal symbiosis.</title>
        <authorList>
            <consortium name="DOE Joint Genome Institute"/>
            <person name="Martino E."/>
            <person name="Morin E."/>
            <person name="Grelet G."/>
            <person name="Kuo A."/>
            <person name="Kohler A."/>
            <person name="Daghino S."/>
            <person name="Barry K."/>
            <person name="Choi C."/>
            <person name="Cichocki N."/>
            <person name="Clum A."/>
            <person name="Copeland A."/>
            <person name="Hainaut M."/>
            <person name="Haridas S."/>
            <person name="Labutti K."/>
            <person name="Lindquist E."/>
            <person name="Lipzen A."/>
            <person name="Khouja H.-R."/>
            <person name="Murat C."/>
            <person name="Ohm R."/>
            <person name="Olson A."/>
            <person name="Spatafora J."/>
            <person name="Veneault-Fourrey C."/>
            <person name="Henrissat B."/>
            <person name="Grigoriev I."/>
            <person name="Martin F."/>
            <person name="Perotto S."/>
        </authorList>
    </citation>
    <scope>NUCLEOTIDE SEQUENCE [LARGE SCALE GENOMIC DNA]</scope>
    <source>
        <strain evidence="12 13">E</strain>
    </source>
</reference>
<dbReference type="AlphaFoldDB" id="A0A2J6TT25"/>
<keyword evidence="4" id="KW-0146">Chitin degradation</keyword>
<dbReference type="Pfam" id="PF00704">
    <property type="entry name" value="Glyco_hydro_18"/>
    <property type="match status" value="1"/>
</dbReference>
<dbReference type="InterPro" id="IPR001579">
    <property type="entry name" value="Glyco_hydro_18_chit_AS"/>
</dbReference>
<dbReference type="InterPro" id="IPR001223">
    <property type="entry name" value="Glyco_hydro18_cat"/>
</dbReference>
<evidence type="ECO:0000256" key="3">
    <source>
        <dbReference type="ARBA" id="ARBA00022801"/>
    </source>
</evidence>
<gene>
    <name evidence="12" type="ORF">K444DRAFT_165372</name>
</gene>
<comment type="catalytic activity">
    <reaction evidence="1">
        <text>Random endo-hydrolysis of N-acetyl-beta-D-glucosaminide (1-&gt;4)-beta-linkages in chitin and chitodextrins.</text>
        <dbReference type="EC" id="3.2.1.14"/>
    </reaction>
</comment>
<keyword evidence="3 8" id="KW-0378">Hydrolase</keyword>
<proteinExistence type="inferred from homology"/>
<dbReference type="GeneID" id="36578773"/>
<accession>A0A2J6TT25</accession>
<dbReference type="STRING" id="1095630.A0A2J6TT25"/>
<dbReference type="Gene3D" id="3.20.20.80">
    <property type="entry name" value="Glycosidases"/>
    <property type="match status" value="1"/>
</dbReference>
<feature type="domain" description="GH18" evidence="11">
    <location>
        <begin position="228"/>
        <end position="536"/>
    </location>
</feature>
<evidence type="ECO:0000256" key="2">
    <source>
        <dbReference type="ARBA" id="ARBA00012729"/>
    </source>
</evidence>
<dbReference type="PROSITE" id="PS01095">
    <property type="entry name" value="GH18_1"/>
    <property type="match status" value="1"/>
</dbReference>
<dbReference type="GO" id="GO:0005576">
    <property type="term" value="C:extracellular region"/>
    <property type="evidence" value="ECO:0007669"/>
    <property type="project" value="TreeGrafter"/>
</dbReference>
<comment type="similarity">
    <text evidence="9">Belongs to the glycosyl hydrolase 18 family.</text>
</comment>
<evidence type="ECO:0000256" key="9">
    <source>
        <dbReference type="RuleBase" id="RU004453"/>
    </source>
</evidence>
<evidence type="ECO:0000256" key="1">
    <source>
        <dbReference type="ARBA" id="ARBA00000822"/>
    </source>
</evidence>
<evidence type="ECO:0000313" key="12">
    <source>
        <dbReference type="EMBL" id="PMD66181.1"/>
    </source>
</evidence>
<feature type="signal peptide" evidence="10">
    <location>
        <begin position="1"/>
        <end position="23"/>
    </location>
</feature>
<keyword evidence="13" id="KW-1185">Reference proteome</keyword>
<evidence type="ECO:0000313" key="13">
    <source>
        <dbReference type="Proteomes" id="UP000235371"/>
    </source>
</evidence>
<dbReference type="Proteomes" id="UP000235371">
    <property type="component" value="Unassembled WGS sequence"/>
</dbReference>
<dbReference type="GO" id="GO:0008843">
    <property type="term" value="F:endochitinase activity"/>
    <property type="evidence" value="ECO:0007669"/>
    <property type="project" value="UniProtKB-EC"/>
</dbReference>
<dbReference type="RefSeq" id="XP_024743085.1">
    <property type="nucleotide sequence ID" value="XM_024870691.1"/>
</dbReference>
<dbReference type="EC" id="3.2.1.14" evidence="2"/>
<feature type="chain" id="PRO_5014392795" description="chitinase" evidence="10">
    <location>
        <begin position="24"/>
        <end position="536"/>
    </location>
</feature>
<evidence type="ECO:0000256" key="6">
    <source>
        <dbReference type="ARBA" id="ARBA00023295"/>
    </source>
</evidence>
<keyword evidence="10" id="KW-0732">Signal</keyword>
<dbReference type="InterPro" id="IPR050542">
    <property type="entry name" value="Glycosyl_Hydrlase18_Chitinase"/>
</dbReference>
<evidence type="ECO:0000259" key="11">
    <source>
        <dbReference type="PROSITE" id="PS51910"/>
    </source>
</evidence>
<keyword evidence="6 8" id="KW-0326">Glycosidase</keyword>
<organism evidence="12 13">
    <name type="scientific">Hyaloscypha bicolor E</name>
    <dbReference type="NCBI Taxonomy" id="1095630"/>
    <lineage>
        <taxon>Eukaryota</taxon>
        <taxon>Fungi</taxon>
        <taxon>Dikarya</taxon>
        <taxon>Ascomycota</taxon>
        <taxon>Pezizomycotina</taxon>
        <taxon>Leotiomycetes</taxon>
        <taxon>Helotiales</taxon>
        <taxon>Hyaloscyphaceae</taxon>
        <taxon>Hyaloscypha</taxon>
        <taxon>Hyaloscypha bicolor</taxon>
    </lineage>
</organism>
<keyword evidence="7" id="KW-0624">Polysaccharide degradation</keyword>
<dbReference type="PANTHER" id="PTHR45708:SF49">
    <property type="entry name" value="ENDOCHITINASE"/>
    <property type="match status" value="1"/>
</dbReference>